<dbReference type="InterPro" id="IPR032466">
    <property type="entry name" value="Metal_Hydrolase"/>
</dbReference>
<evidence type="ECO:0000313" key="14">
    <source>
        <dbReference type="Proteomes" id="UP001530293"/>
    </source>
</evidence>
<dbReference type="Proteomes" id="UP001530293">
    <property type="component" value="Unassembled WGS sequence"/>
</dbReference>
<dbReference type="GO" id="GO:0004518">
    <property type="term" value="F:nuclease activity"/>
    <property type="evidence" value="ECO:0007669"/>
    <property type="project" value="UniProtKB-KW"/>
</dbReference>
<keyword evidence="14" id="KW-1185">Reference proteome</keyword>
<comment type="cofactor">
    <cofactor evidence="10">
        <name>Zn(2+)</name>
        <dbReference type="ChEBI" id="CHEBI:29105"/>
    </cofactor>
    <text evidence="10">Binds 1 zinc ion per subunit.</text>
</comment>
<dbReference type="InterPro" id="IPR050891">
    <property type="entry name" value="TatD-type_Hydrolase"/>
</dbReference>
<gene>
    <name evidence="13" type="ORF">ACHAWU_009353</name>
</gene>
<dbReference type="PROSITE" id="PS01091">
    <property type="entry name" value="TATD_3"/>
    <property type="match status" value="1"/>
</dbReference>
<reference evidence="13 14" key="1">
    <citation type="submission" date="2024-10" db="EMBL/GenBank/DDBJ databases">
        <title>Updated reference genomes for cyclostephanoid diatoms.</title>
        <authorList>
            <person name="Roberts W.R."/>
            <person name="Alverson A.J."/>
        </authorList>
    </citation>
    <scope>NUCLEOTIDE SEQUENCE [LARGE SCALE GENOMIC DNA]</scope>
    <source>
        <strain evidence="13 14">AJA232-27</strain>
    </source>
</reference>
<keyword evidence="3" id="KW-0645">Protease</keyword>
<keyword evidence="6" id="KW-0378">Hydrolase</keyword>
<name>A0ABD3NG69_9STRA</name>
<feature type="region of interest" description="Disordered" evidence="11">
    <location>
        <begin position="795"/>
        <end position="830"/>
    </location>
</feature>
<feature type="compositionally biased region" description="Basic and acidic residues" evidence="11">
    <location>
        <begin position="1170"/>
        <end position="1180"/>
    </location>
</feature>
<evidence type="ECO:0000256" key="7">
    <source>
        <dbReference type="ARBA" id="ARBA00022833"/>
    </source>
</evidence>
<dbReference type="Gene3D" id="2.10.55.10">
    <property type="entry name" value="Leishmanolysin domain 3"/>
    <property type="match status" value="1"/>
</dbReference>
<evidence type="ECO:0000256" key="8">
    <source>
        <dbReference type="ARBA" id="ARBA00023049"/>
    </source>
</evidence>
<accession>A0ABD3NG69</accession>
<keyword evidence="4" id="KW-0540">Nuclease</keyword>
<keyword evidence="12" id="KW-1133">Transmembrane helix</keyword>
<feature type="region of interest" description="Disordered" evidence="11">
    <location>
        <begin position="38"/>
        <end position="62"/>
    </location>
</feature>
<feature type="active site" evidence="9">
    <location>
        <position position="581"/>
    </location>
</feature>
<feature type="binding site" evidence="10">
    <location>
        <position position="580"/>
    </location>
    <ligand>
        <name>Zn(2+)</name>
        <dbReference type="ChEBI" id="CHEBI:29105"/>
        <note>catalytic</note>
    </ligand>
</feature>
<proteinExistence type="inferred from homology"/>
<keyword evidence="5 10" id="KW-0479">Metal-binding</keyword>
<keyword evidence="7 10" id="KW-0862">Zinc</keyword>
<evidence type="ECO:0000256" key="11">
    <source>
        <dbReference type="SAM" id="MobiDB-lite"/>
    </source>
</evidence>
<dbReference type="GO" id="GO:0008237">
    <property type="term" value="F:metallopeptidase activity"/>
    <property type="evidence" value="ECO:0007669"/>
    <property type="project" value="UniProtKB-KW"/>
</dbReference>
<evidence type="ECO:0000256" key="1">
    <source>
        <dbReference type="ARBA" id="ARBA00005860"/>
    </source>
</evidence>
<protein>
    <submittedName>
        <fullName evidence="13">Uncharacterized protein</fullName>
    </submittedName>
</protein>
<dbReference type="CDD" id="cd01310">
    <property type="entry name" value="TatD_DNAse"/>
    <property type="match status" value="1"/>
</dbReference>
<evidence type="ECO:0000256" key="10">
    <source>
        <dbReference type="PIRSR" id="PIRSR601577-2"/>
    </source>
</evidence>
<feature type="region of interest" description="Disordered" evidence="11">
    <location>
        <begin position="101"/>
        <end position="146"/>
    </location>
</feature>
<dbReference type="InterPro" id="IPR018228">
    <property type="entry name" value="DNase_TatD-rel_CS"/>
</dbReference>
<dbReference type="PANTHER" id="PTHR10060:SF15">
    <property type="entry name" value="DEOXYRIBONUCLEASE TATDN1"/>
    <property type="match status" value="1"/>
</dbReference>
<feature type="binding site" evidence="10">
    <location>
        <position position="709"/>
    </location>
    <ligand>
        <name>Zn(2+)</name>
        <dbReference type="ChEBI" id="CHEBI:29105"/>
        <note>catalytic</note>
    </ligand>
</feature>
<keyword evidence="12" id="KW-0472">Membrane</keyword>
<feature type="region of interest" description="Disordered" evidence="11">
    <location>
        <begin position="1353"/>
        <end position="1377"/>
    </location>
</feature>
<dbReference type="Gene3D" id="3.90.132.10">
    <property type="entry name" value="Leishmanolysin , domain 2"/>
    <property type="match status" value="1"/>
</dbReference>
<feature type="compositionally biased region" description="Basic and acidic residues" evidence="11">
    <location>
        <begin position="117"/>
        <end position="130"/>
    </location>
</feature>
<dbReference type="Pfam" id="PF01457">
    <property type="entry name" value="Peptidase_M8"/>
    <property type="match status" value="1"/>
</dbReference>
<comment type="similarity">
    <text evidence="2">Belongs to the metallo-dependent hydrolases superfamily. TatD-type hydrolase family.</text>
</comment>
<feature type="compositionally biased region" description="Acidic residues" evidence="11">
    <location>
        <begin position="795"/>
        <end position="819"/>
    </location>
</feature>
<dbReference type="EMBL" id="JALLBG020000018">
    <property type="protein sequence ID" value="KAL3771930.1"/>
    <property type="molecule type" value="Genomic_DNA"/>
</dbReference>
<evidence type="ECO:0000256" key="9">
    <source>
        <dbReference type="PIRSR" id="PIRSR601577-1"/>
    </source>
</evidence>
<comment type="similarity">
    <text evidence="1">Belongs to the peptidase M8 family.</text>
</comment>
<evidence type="ECO:0000313" key="13">
    <source>
        <dbReference type="EMBL" id="KAL3771930.1"/>
    </source>
</evidence>
<dbReference type="GO" id="GO:0006508">
    <property type="term" value="P:proteolysis"/>
    <property type="evidence" value="ECO:0007669"/>
    <property type="project" value="UniProtKB-KW"/>
</dbReference>
<evidence type="ECO:0000256" key="5">
    <source>
        <dbReference type="ARBA" id="ARBA00022723"/>
    </source>
</evidence>
<keyword evidence="8 10" id="KW-0482">Metalloprotease</keyword>
<dbReference type="GO" id="GO:0046872">
    <property type="term" value="F:metal ion binding"/>
    <property type="evidence" value="ECO:0007669"/>
    <property type="project" value="UniProtKB-KW"/>
</dbReference>
<evidence type="ECO:0000256" key="6">
    <source>
        <dbReference type="ARBA" id="ARBA00022801"/>
    </source>
</evidence>
<comment type="caution">
    <text evidence="13">The sequence shown here is derived from an EMBL/GenBank/DDBJ whole genome shotgun (WGS) entry which is preliminary data.</text>
</comment>
<evidence type="ECO:0000256" key="12">
    <source>
        <dbReference type="SAM" id="Phobius"/>
    </source>
</evidence>
<dbReference type="Pfam" id="PF01026">
    <property type="entry name" value="TatD_DNase"/>
    <property type="match status" value="1"/>
</dbReference>
<dbReference type="InterPro" id="IPR001130">
    <property type="entry name" value="TatD-like"/>
</dbReference>
<dbReference type="InterPro" id="IPR001577">
    <property type="entry name" value="Peptidase_M8"/>
</dbReference>
<feature type="region of interest" description="Disordered" evidence="11">
    <location>
        <begin position="1151"/>
        <end position="1180"/>
    </location>
</feature>
<feature type="compositionally biased region" description="Low complexity" evidence="11">
    <location>
        <begin position="1354"/>
        <end position="1374"/>
    </location>
</feature>
<dbReference type="SUPFAM" id="SSF51556">
    <property type="entry name" value="Metallo-dependent hydrolases"/>
    <property type="match status" value="1"/>
</dbReference>
<evidence type="ECO:0000256" key="3">
    <source>
        <dbReference type="ARBA" id="ARBA00022670"/>
    </source>
</evidence>
<feature type="compositionally biased region" description="Basic residues" evidence="11">
    <location>
        <begin position="47"/>
        <end position="62"/>
    </location>
</feature>
<dbReference type="Gene3D" id="3.10.170.20">
    <property type="match status" value="1"/>
</dbReference>
<evidence type="ECO:0000256" key="4">
    <source>
        <dbReference type="ARBA" id="ARBA00022722"/>
    </source>
</evidence>
<keyword evidence="12" id="KW-0812">Transmembrane</keyword>
<feature type="binding site" evidence="10">
    <location>
        <position position="584"/>
    </location>
    <ligand>
        <name>Zn(2+)</name>
        <dbReference type="ChEBI" id="CHEBI:29105"/>
        <note>catalytic</note>
    </ligand>
</feature>
<evidence type="ECO:0000256" key="2">
    <source>
        <dbReference type="ARBA" id="ARBA00009275"/>
    </source>
</evidence>
<dbReference type="SUPFAM" id="SSF55486">
    <property type="entry name" value="Metalloproteases ('zincins'), catalytic domain"/>
    <property type="match status" value="2"/>
</dbReference>
<sequence>MVGATAVAAVSSTRILLSVALIINVLTTVVDGSMLQLQHPTTTSPHRQQHQHRHRRLPQHQVHAPKRMVPYPAAHPLGRHKQQIQQEQEIGEEEREIFELSDDYESSGNSNIVAGDGSREQQRQRQYERQWRKKQQPQQEFQHWSHRENQHRFLRYLSRPISWGNNDAIRRRNDGVSTSTSTTNAADEFPEAMQEGQLHVESNNNRNIMLRYWSISGRSLVTSAMNEQLSYEDDNNAAALLMDVNRIYDENQEVDGDGTAAEPAATAGQVKEEESLFIVEGEEGIDAVTETDDNDLESMEEDGDAVEYAAVVEVTNRTSSSATTNTTTLFYQPIRLRAILTDDESSGSKYLTPTQRQILMEEIINPALFAWSKALHVVPVGGGGSGSSGGAGESATTTSHQNLVVDQSQLYDNVSCGPGLDSGLPSVIVPEEHMTVGLAETDTVIYISVSFTNNTSLTNTSSTDSTHYYLHRSATGGVADEDTMRLDDGDETTVMSDEATYYPSSAPSYAPSFAPSETEPDVATRPTCPGTYLASATYCSTDQYDRPIAGTLSLCIPSTNMHNFFHDQGQIKRNIVTVMHEIGHVLGFNAQSLANIRDPDTGEPLTPRDGNGNVPYANVECTGVAPRVNADIPLPSSNIVNFSTVRGGVRVATIVTPTVQRVARNMFGCRTLAGAELESWEGHLFHDDDNAAAFSDAELLTPGECIGDHWSRRSFRADLMNTIVDDVPYSLYISSLTLAYFADTGWYKIDADRIGPPSMWGRNAGCEFVEKKCISSSGHVTAKNIPFFCDNFLEESSEEESATEDDEEYERDGEEEADREEEKTEKEEDIVEIHGCSLDSSRKAICSLVEYDSAIPTEFNYFGKDKQLDQTHYYGGSDPTLDYCPVFEGYENGRCDDERSQKLLEVRSSLEVFGADNSRCVMGNVEKKRTALCLPIACVIQEQSLMIKVDGYWKHCSYAGQIISVWWNPNDYVVCPDPSRMCPTFYCPGDCLREGGICDYQTKQCMCVAAPVTNTTFTSYYTTYQRFEPCTLDGGHAHLESSDGTSSQVVERIGFELPDYYVENVTVLLDDPRDFDDKVSRMFSQLSSGEVVGLVASFMICAIFSFILWSTFVRCYNKRRPLINNSLSKAKLSVSAWSGLLSSACRATLNNDRGDDNDDGMDSPSSQHRRGGESRNPQKDKMVATLLVQMRTEITAAEAERRAQFGTTVLNSSETIVDLSSSSFTSNGLVLVNRSDLPALPEGGRVLAVVGAHIVEDEAAAPTDDASSTTQTSFSSSTTAHPIPYSEYASPLYQEDILKSLSAAAAAAGKPSSAAVAKAIHTRSLFGKLSSSSVTRSTHCLFESRRSSTLQMVTSSNKVSSISTSTPSATSSSPTHEHSIKYIDAGTNLLDSMYTGIYHSKPYHDDDLHLVLQRAYSSGIDKLICLAGSIQESRRLLELMECLDSNKLSMSGDVDNCDDSTNDAAVSGERVQVFGTVGVHPTRTAEVFADKIPSSSEGEVESFTWRPKPQEQQAEIIQQLIQLVTSNNKATNSSSGNKSNNIVAIGECGLDYARLEYSPREIQLVGLQAQLQVARATGLPLYLHNRESGQELYQILLEYKEELSREEDGVRLRGVVHSFDEDIDIANQFLSLGLYIGINGCSLKTLHNLQVVQQLPLNRLILETDCPWCDIRPTHASYQYVQTTFPTLKEKQYSKEVEKEKYCVKNRTEPCHVVQVAEVIAALHGVEVQEVATVCRQNVLDLFGDLEK</sequence>
<dbReference type="PANTHER" id="PTHR10060">
    <property type="entry name" value="TATD FAMILY DEOXYRIBONUCLEASE"/>
    <property type="match status" value="1"/>
</dbReference>
<dbReference type="Gene3D" id="3.20.20.140">
    <property type="entry name" value="Metal-dependent hydrolases"/>
    <property type="match status" value="1"/>
</dbReference>
<feature type="region of interest" description="Disordered" evidence="11">
    <location>
        <begin position="1260"/>
        <end position="1280"/>
    </location>
</feature>
<organism evidence="13 14">
    <name type="scientific">Discostella pseudostelligera</name>
    <dbReference type="NCBI Taxonomy" id="259834"/>
    <lineage>
        <taxon>Eukaryota</taxon>
        <taxon>Sar</taxon>
        <taxon>Stramenopiles</taxon>
        <taxon>Ochrophyta</taxon>
        <taxon>Bacillariophyta</taxon>
        <taxon>Coscinodiscophyceae</taxon>
        <taxon>Thalassiosirophycidae</taxon>
        <taxon>Stephanodiscales</taxon>
        <taxon>Stephanodiscaceae</taxon>
        <taxon>Discostella</taxon>
    </lineage>
</organism>
<feature type="transmembrane region" description="Helical" evidence="12">
    <location>
        <begin position="1091"/>
        <end position="1112"/>
    </location>
</feature>